<keyword evidence="3" id="KW-1185">Reference proteome</keyword>
<gene>
    <name evidence="2" type="ORF">PVK37_26765</name>
</gene>
<dbReference type="EMBL" id="CP118615">
    <property type="protein sequence ID" value="WDZ84034.1"/>
    <property type="molecule type" value="Genomic_DNA"/>
</dbReference>
<evidence type="ECO:0000256" key="1">
    <source>
        <dbReference type="SAM" id="MobiDB-lite"/>
    </source>
</evidence>
<protein>
    <recommendedName>
        <fullName evidence="4">DUF5753 domain-containing protein</fullName>
    </recommendedName>
</protein>
<accession>A0ABY7ZM33</accession>
<sequence length="272" mass="31422">MFHRLGDDGDHDDEWTGDDFDDDPSPIMMPMFGDPEMRRVASAINDWNLFRLRERTQRVLLDSADQLISHALRAAPYRIAGARRPRDPAGDGEPWQLLHQAMRHRDIGWDHLLSGPLTVPMPGLPTASGERSRFRDEVRRQLEEFRRRRPILDPLVVPLKITILVVPPEQGKDLDNIALDVLPTAHEVLKPHVEPWLLAPTFGEIGEHREKALRRMRSINAQSVTTYQVIELQRIPEDPEAGLLRLALGRGDQYDSFWTETYDLVRKRVYRI</sequence>
<feature type="region of interest" description="Disordered" evidence="1">
    <location>
        <begin position="1"/>
        <end position="27"/>
    </location>
</feature>
<organism evidence="2 3">
    <name type="scientific">Micromonospora cathayae</name>
    <dbReference type="NCBI Taxonomy" id="3028804"/>
    <lineage>
        <taxon>Bacteria</taxon>
        <taxon>Bacillati</taxon>
        <taxon>Actinomycetota</taxon>
        <taxon>Actinomycetes</taxon>
        <taxon>Micromonosporales</taxon>
        <taxon>Micromonosporaceae</taxon>
        <taxon>Micromonospora</taxon>
    </lineage>
</organism>
<feature type="compositionally biased region" description="Acidic residues" evidence="1">
    <location>
        <begin position="9"/>
        <end position="24"/>
    </location>
</feature>
<name>A0ABY7ZM33_9ACTN</name>
<evidence type="ECO:0000313" key="3">
    <source>
        <dbReference type="Proteomes" id="UP001219605"/>
    </source>
</evidence>
<evidence type="ECO:0008006" key="4">
    <source>
        <dbReference type="Google" id="ProtNLM"/>
    </source>
</evidence>
<proteinExistence type="predicted"/>
<dbReference type="RefSeq" id="WP_275030591.1">
    <property type="nucleotide sequence ID" value="NZ_CP118615.1"/>
</dbReference>
<dbReference type="Proteomes" id="UP001219605">
    <property type="component" value="Chromosome"/>
</dbReference>
<evidence type="ECO:0000313" key="2">
    <source>
        <dbReference type="EMBL" id="WDZ84034.1"/>
    </source>
</evidence>
<reference evidence="2 3" key="1">
    <citation type="submission" date="2023-02" db="EMBL/GenBank/DDBJ databases">
        <authorList>
            <person name="Mo P."/>
        </authorList>
    </citation>
    <scope>NUCLEOTIDE SEQUENCE [LARGE SCALE GENOMIC DNA]</scope>
    <source>
        <strain evidence="2 3">HUAS 3</strain>
    </source>
</reference>